<reference evidence="3" key="1">
    <citation type="submission" date="2021-04" db="EMBL/GenBank/DDBJ databases">
        <authorList>
            <person name="Zhang D.-C."/>
        </authorList>
    </citation>
    <scope>NUCLEOTIDE SEQUENCE</scope>
    <source>
        <strain evidence="3">CGMCC 1.15697</strain>
    </source>
</reference>
<gene>
    <name evidence="3" type="ORF">KAJ83_05450</name>
</gene>
<proteinExistence type="predicted"/>
<evidence type="ECO:0000313" key="4">
    <source>
        <dbReference type="Proteomes" id="UP000672602"/>
    </source>
</evidence>
<feature type="transmembrane region" description="Helical" evidence="2">
    <location>
        <begin position="32"/>
        <end position="53"/>
    </location>
</feature>
<feature type="region of interest" description="Disordered" evidence="1">
    <location>
        <begin position="1"/>
        <end position="20"/>
    </location>
</feature>
<sequence>MSDPNDLNSGDVAKNDVAGGNTGRAGGGWRRWLLIGSLALNLLVLAWLGMAALHWSGVIDHRGGFGHHDARQWESGPGGPSHHAGEGRGFQRPRGLFRAFLDERGIGDDARLRPIFERHGPALRAAFREARDARRRLRDLMAGAAEGDGLDKAALDGALAEVRRTTRAVQERMHATLLDAADVLTPEELEALVERGGPPRRDRPD</sequence>
<protein>
    <submittedName>
        <fullName evidence="3">Periplasmic heavy metal sensor</fullName>
    </submittedName>
</protein>
<keyword evidence="2" id="KW-1133">Transmembrane helix</keyword>
<keyword evidence="2" id="KW-0812">Transmembrane</keyword>
<organism evidence="3 4">
    <name type="scientific">Marivibrio halodurans</name>
    <dbReference type="NCBI Taxonomy" id="2039722"/>
    <lineage>
        <taxon>Bacteria</taxon>
        <taxon>Pseudomonadati</taxon>
        <taxon>Pseudomonadota</taxon>
        <taxon>Alphaproteobacteria</taxon>
        <taxon>Rhodospirillales</taxon>
        <taxon>Rhodospirillaceae</taxon>
        <taxon>Marivibrio</taxon>
    </lineage>
</organism>
<dbReference type="EMBL" id="JAGMWN010000002">
    <property type="protein sequence ID" value="MBP5856443.1"/>
    <property type="molecule type" value="Genomic_DNA"/>
</dbReference>
<dbReference type="Pfam" id="PF13801">
    <property type="entry name" value="Metal_resist"/>
    <property type="match status" value="1"/>
</dbReference>
<accession>A0A8J7SKV6</accession>
<keyword evidence="4" id="KW-1185">Reference proteome</keyword>
<name>A0A8J7SKV6_9PROT</name>
<keyword evidence="2" id="KW-0472">Membrane</keyword>
<comment type="caution">
    <text evidence="3">The sequence shown here is derived from an EMBL/GenBank/DDBJ whole genome shotgun (WGS) entry which is preliminary data.</text>
</comment>
<feature type="region of interest" description="Disordered" evidence="1">
    <location>
        <begin position="69"/>
        <end position="90"/>
    </location>
</feature>
<evidence type="ECO:0000313" key="3">
    <source>
        <dbReference type="EMBL" id="MBP5856443.1"/>
    </source>
</evidence>
<dbReference type="Proteomes" id="UP000672602">
    <property type="component" value="Unassembled WGS sequence"/>
</dbReference>
<dbReference type="RefSeq" id="WP_210681017.1">
    <property type="nucleotide sequence ID" value="NZ_JAGMWN010000002.1"/>
</dbReference>
<dbReference type="Gene3D" id="1.20.120.1490">
    <property type="match status" value="1"/>
</dbReference>
<dbReference type="AlphaFoldDB" id="A0A8J7SKV6"/>
<evidence type="ECO:0000256" key="2">
    <source>
        <dbReference type="SAM" id="Phobius"/>
    </source>
</evidence>
<dbReference type="InterPro" id="IPR025961">
    <property type="entry name" value="Metal_resist"/>
</dbReference>
<evidence type="ECO:0000256" key="1">
    <source>
        <dbReference type="SAM" id="MobiDB-lite"/>
    </source>
</evidence>